<dbReference type="PROSITE" id="PS01124">
    <property type="entry name" value="HTH_ARAC_FAMILY_2"/>
    <property type="match status" value="1"/>
</dbReference>
<evidence type="ECO:0000259" key="4">
    <source>
        <dbReference type="PROSITE" id="PS01124"/>
    </source>
</evidence>
<dbReference type="SUPFAM" id="SSF51215">
    <property type="entry name" value="Regulatory protein AraC"/>
    <property type="match status" value="1"/>
</dbReference>
<keyword evidence="2" id="KW-0238">DNA-binding</keyword>
<dbReference type="SUPFAM" id="SSF46689">
    <property type="entry name" value="Homeodomain-like"/>
    <property type="match status" value="1"/>
</dbReference>
<keyword evidence="6" id="KW-1185">Reference proteome</keyword>
<evidence type="ECO:0000256" key="2">
    <source>
        <dbReference type="ARBA" id="ARBA00023125"/>
    </source>
</evidence>
<dbReference type="InterPro" id="IPR018060">
    <property type="entry name" value="HTH_AraC"/>
</dbReference>
<sequence length="269" mass="31332">METEDYHIVYLTPDLKRSTFEGKEMRKEVVFEHHMLIWLISGQSKITLADAVHEFKGGDIFLIPRNKLAAITTSSVQGEPYRAVAMYFTPERLKAFYKKHKPYRAPSPLDKVRVFTRHPLLESCMVSLVPYFDLTEKLPEDIAALKIEEAINILRTIDPELDGMLSSFERPGKINLGDFMGKHFMFNMSLEKFGYLTGRSLSTFNRDFRKIFNTTPQRWLTDQRLELAHFQLAEKKRKPVDVYIEAGFENLSHFSYAFKKRFGYAPSEV</sequence>
<dbReference type="Proteomes" id="UP001597557">
    <property type="component" value="Unassembled WGS sequence"/>
</dbReference>
<dbReference type="Gene3D" id="1.10.10.60">
    <property type="entry name" value="Homeodomain-like"/>
    <property type="match status" value="1"/>
</dbReference>
<dbReference type="EMBL" id="JBHUPD010000002">
    <property type="protein sequence ID" value="MFD2872474.1"/>
    <property type="molecule type" value="Genomic_DNA"/>
</dbReference>
<gene>
    <name evidence="5" type="ORF">ACFS5N_08355</name>
</gene>
<dbReference type="Pfam" id="PF22200">
    <property type="entry name" value="ExsA_N"/>
    <property type="match status" value="1"/>
</dbReference>
<evidence type="ECO:0000256" key="1">
    <source>
        <dbReference type="ARBA" id="ARBA00023015"/>
    </source>
</evidence>
<dbReference type="InterPro" id="IPR054015">
    <property type="entry name" value="ExsA-like_N"/>
</dbReference>
<evidence type="ECO:0000256" key="3">
    <source>
        <dbReference type="ARBA" id="ARBA00023163"/>
    </source>
</evidence>
<proteinExistence type="predicted"/>
<dbReference type="InterPro" id="IPR050204">
    <property type="entry name" value="AraC_XylS_family_regulators"/>
</dbReference>
<evidence type="ECO:0000313" key="5">
    <source>
        <dbReference type="EMBL" id="MFD2872474.1"/>
    </source>
</evidence>
<dbReference type="InterPro" id="IPR037923">
    <property type="entry name" value="HTH-like"/>
</dbReference>
<dbReference type="InterPro" id="IPR009057">
    <property type="entry name" value="Homeodomain-like_sf"/>
</dbReference>
<evidence type="ECO:0000313" key="6">
    <source>
        <dbReference type="Proteomes" id="UP001597557"/>
    </source>
</evidence>
<keyword evidence="3" id="KW-0804">Transcription</keyword>
<accession>A0ABW5YAQ6</accession>
<protein>
    <submittedName>
        <fullName evidence="5">Helix-turn-helix domain-containing protein</fullName>
    </submittedName>
</protein>
<keyword evidence="1" id="KW-0805">Transcription regulation</keyword>
<dbReference type="PANTHER" id="PTHR46796">
    <property type="entry name" value="HTH-TYPE TRANSCRIPTIONAL ACTIVATOR RHAS-RELATED"/>
    <property type="match status" value="1"/>
</dbReference>
<comment type="caution">
    <text evidence="5">The sequence shown here is derived from an EMBL/GenBank/DDBJ whole genome shotgun (WGS) entry which is preliminary data.</text>
</comment>
<dbReference type="Pfam" id="PF12833">
    <property type="entry name" value="HTH_18"/>
    <property type="match status" value="1"/>
</dbReference>
<reference evidence="6" key="1">
    <citation type="journal article" date="2019" name="Int. J. Syst. Evol. Microbiol.">
        <title>The Global Catalogue of Microorganisms (GCM) 10K type strain sequencing project: providing services to taxonomists for standard genome sequencing and annotation.</title>
        <authorList>
            <consortium name="The Broad Institute Genomics Platform"/>
            <consortium name="The Broad Institute Genome Sequencing Center for Infectious Disease"/>
            <person name="Wu L."/>
            <person name="Ma J."/>
        </authorList>
    </citation>
    <scope>NUCLEOTIDE SEQUENCE [LARGE SCALE GENOMIC DNA]</scope>
    <source>
        <strain evidence="6">KCTC 22437</strain>
    </source>
</reference>
<dbReference type="RefSeq" id="WP_377184192.1">
    <property type="nucleotide sequence ID" value="NZ_JBHUPD010000002.1"/>
</dbReference>
<name>A0ABW5YAQ6_9SPHI</name>
<feature type="domain" description="HTH araC/xylS-type" evidence="4">
    <location>
        <begin position="174"/>
        <end position="269"/>
    </location>
</feature>
<dbReference type="SMART" id="SM00342">
    <property type="entry name" value="HTH_ARAC"/>
    <property type="match status" value="1"/>
</dbReference>
<organism evidence="5 6">
    <name type="scientific">Mucilaginibacter ximonensis</name>
    <dbReference type="NCBI Taxonomy" id="538021"/>
    <lineage>
        <taxon>Bacteria</taxon>
        <taxon>Pseudomonadati</taxon>
        <taxon>Bacteroidota</taxon>
        <taxon>Sphingobacteriia</taxon>
        <taxon>Sphingobacteriales</taxon>
        <taxon>Sphingobacteriaceae</taxon>
        <taxon>Mucilaginibacter</taxon>
    </lineage>
</organism>